<evidence type="ECO:0000256" key="3">
    <source>
        <dbReference type="ARBA" id="ARBA00023125"/>
    </source>
</evidence>
<dbReference type="PROSITE" id="PS50932">
    <property type="entry name" value="HTH_LACI_2"/>
    <property type="match status" value="1"/>
</dbReference>
<gene>
    <name evidence="7" type="ORF">KL86PLE_90446</name>
</gene>
<evidence type="ECO:0000259" key="6">
    <source>
        <dbReference type="PROSITE" id="PS50943"/>
    </source>
</evidence>
<dbReference type="CDD" id="cd01392">
    <property type="entry name" value="HTH_LacI"/>
    <property type="match status" value="1"/>
</dbReference>
<keyword evidence="4" id="KW-0804">Transcription</keyword>
<keyword evidence="2" id="KW-0805">Transcription regulation</keyword>
<dbReference type="InterPro" id="IPR028082">
    <property type="entry name" value="Peripla_BP_I"/>
</dbReference>
<reference evidence="7" key="1">
    <citation type="submission" date="2016-08" db="EMBL/GenBank/DDBJ databases">
        <authorList>
            <person name="Seilhamer J.J."/>
        </authorList>
    </citation>
    <scope>NUCLEOTIDE SEQUENCE</scope>
    <source>
        <strain evidence="7">86</strain>
    </source>
</reference>
<dbReference type="SMART" id="SM00354">
    <property type="entry name" value="HTH_LACI"/>
    <property type="match status" value="1"/>
</dbReference>
<dbReference type="SUPFAM" id="SSF53822">
    <property type="entry name" value="Periplasmic binding protein-like I"/>
    <property type="match status" value="1"/>
</dbReference>
<dbReference type="EMBL" id="FMJD01000013">
    <property type="protein sequence ID" value="SCM79502.1"/>
    <property type="molecule type" value="Genomic_DNA"/>
</dbReference>
<proteinExistence type="predicted"/>
<name>A0A212LPN5_9HYPH</name>
<evidence type="ECO:0000256" key="4">
    <source>
        <dbReference type="ARBA" id="ARBA00023163"/>
    </source>
</evidence>
<dbReference type="Gene3D" id="3.40.50.2300">
    <property type="match status" value="2"/>
</dbReference>
<feature type="domain" description="HTH cro/C1-type" evidence="6">
    <location>
        <begin position="5"/>
        <end position="29"/>
    </location>
</feature>
<protein>
    <submittedName>
        <fullName evidence="7">LacI family transcriptional regulator</fullName>
    </submittedName>
</protein>
<dbReference type="AlphaFoldDB" id="A0A212LPN5"/>
<dbReference type="GO" id="GO:0000976">
    <property type="term" value="F:transcription cis-regulatory region binding"/>
    <property type="evidence" value="ECO:0007669"/>
    <property type="project" value="TreeGrafter"/>
</dbReference>
<dbReference type="SUPFAM" id="SSF47413">
    <property type="entry name" value="lambda repressor-like DNA-binding domains"/>
    <property type="match status" value="1"/>
</dbReference>
<dbReference type="PANTHER" id="PTHR30146">
    <property type="entry name" value="LACI-RELATED TRANSCRIPTIONAL REPRESSOR"/>
    <property type="match status" value="1"/>
</dbReference>
<evidence type="ECO:0000313" key="7">
    <source>
        <dbReference type="EMBL" id="SCM79502.1"/>
    </source>
</evidence>
<dbReference type="InterPro" id="IPR000843">
    <property type="entry name" value="HTH_LacI"/>
</dbReference>
<sequence length="357" mass="38041">MAGVRRLTQKDIARLAGVSQATVSLVLNGAAAGDARIPEETRERVEKVIRDTGYVADPVARRMAKGLNRILGVFTYEPAFPSDQADFFAPFMLGIEEAAQALGYDLLLFTAGSGGRRRLFDEHTRLRLADGCLIIGRSFDRDELARLMAGDYPFVAIGRRDDAGAPVPYVGADYAAAAAVMVERAVGLGHRRFAYVGNAERAESMRDRWQGFLAGLAAAGGELALHVPVEHRPADETLDAVLASGATVAFFLELADAIEVDAAARRRGLAVPGDLSIVVTGSHERTRRPPGVAFTSFGIPREEMGRQATAMLAAALAAGARPGRQVLVPCEFVEGATLGPPRAAPASRMSDKKEITT</sequence>
<dbReference type="GO" id="GO:0003700">
    <property type="term" value="F:DNA-binding transcription factor activity"/>
    <property type="evidence" value="ECO:0007669"/>
    <property type="project" value="TreeGrafter"/>
</dbReference>
<dbReference type="InterPro" id="IPR010982">
    <property type="entry name" value="Lambda_DNA-bd_dom_sf"/>
</dbReference>
<dbReference type="CDD" id="cd06267">
    <property type="entry name" value="PBP1_LacI_sugar_binding-like"/>
    <property type="match status" value="1"/>
</dbReference>
<dbReference type="PROSITE" id="PS50943">
    <property type="entry name" value="HTH_CROC1"/>
    <property type="match status" value="1"/>
</dbReference>
<evidence type="ECO:0000259" key="5">
    <source>
        <dbReference type="PROSITE" id="PS50932"/>
    </source>
</evidence>
<keyword evidence="3" id="KW-0238">DNA-binding</keyword>
<dbReference type="InterPro" id="IPR001387">
    <property type="entry name" value="Cro/C1-type_HTH"/>
</dbReference>
<accession>A0A212LPN5</accession>
<dbReference type="Gene3D" id="1.10.260.40">
    <property type="entry name" value="lambda repressor-like DNA-binding domains"/>
    <property type="match status" value="1"/>
</dbReference>
<keyword evidence="1" id="KW-0678">Repressor</keyword>
<dbReference type="InterPro" id="IPR046335">
    <property type="entry name" value="LacI/GalR-like_sensor"/>
</dbReference>
<feature type="domain" description="HTH lacI-type" evidence="5">
    <location>
        <begin position="7"/>
        <end position="65"/>
    </location>
</feature>
<dbReference type="Pfam" id="PF13377">
    <property type="entry name" value="Peripla_BP_3"/>
    <property type="match status" value="1"/>
</dbReference>
<dbReference type="PANTHER" id="PTHR30146:SF148">
    <property type="entry name" value="HTH-TYPE TRANSCRIPTIONAL REPRESSOR PURR-RELATED"/>
    <property type="match status" value="1"/>
</dbReference>
<evidence type="ECO:0000256" key="2">
    <source>
        <dbReference type="ARBA" id="ARBA00023015"/>
    </source>
</evidence>
<dbReference type="Pfam" id="PF00356">
    <property type="entry name" value="LacI"/>
    <property type="match status" value="1"/>
</dbReference>
<organism evidence="7">
    <name type="scientific">uncultured Pleomorphomonas sp</name>
    <dbReference type="NCBI Taxonomy" id="442121"/>
    <lineage>
        <taxon>Bacteria</taxon>
        <taxon>Pseudomonadati</taxon>
        <taxon>Pseudomonadota</taxon>
        <taxon>Alphaproteobacteria</taxon>
        <taxon>Hyphomicrobiales</taxon>
        <taxon>Pleomorphomonadaceae</taxon>
        <taxon>Pleomorphomonas</taxon>
        <taxon>environmental samples</taxon>
    </lineage>
</organism>
<dbReference type="RefSeq" id="WP_288198584.1">
    <property type="nucleotide sequence ID" value="NZ_LT608334.1"/>
</dbReference>
<evidence type="ECO:0000256" key="1">
    <source>
        <dbReference type="ARBA" id="ARBA00022491"/>
    </source>
</evidence>